<dbReference type="EMBL" id="KQ978801">
    <property type="protein sequence ID" value="KYN28243.1"/>
    <property type="molecule type" value="Genomic_DNA"/>
</dbReference>
<evidence type="ECO:0000313" key="4">
    <source>
        <dbReference type="Proteomes" id="UP000078492"/>
    </source>
</evidence>
<organism evidence="3 4">
    <name type="scientific">Trachymyrmex cornetzi</name>
    <dbReference type="NCBI Taxonomy" id="471704"/>
    <lineage>
        <taxon>Eukaryota</taxon>
        <taxon>Metazoa</taxon>
        <taxon>Ecdysozoa</taxon>
        <taxon>Arthropoda</taxon>
        <taxon>Hexapoda</taxon>
        <taxon>Insecta</taxon>
        <taxon>Pterygota</taxon>
        <taxon>Neoptera</taxon>
        <taxon>Endopterygota</taxon>
        <taxon>Hymenoptera</taxon>
        <taxon>Apocrita</taxon>
        <taxon>Aculeata</taxon>
        <taxon>Formicoidea</taxon>
        <taxon>Formicidae</taxon>
        <taxon>Myrmicinae</taxon>
        <taxon>Trachymyrmex</taxon>
    </lineage>
</organism>
<evidence type="ECO:0000313" key="3">
    <source>
        <dbReference type="EMBL" id="KYN28243.1"/>
    </source>
</evidence>
<dbReference type="AlphaFoldDB" id="A0A195EJ13"/>
<keyword evidence="4" id="KW-1185">Reference proteome</keyword>
<feature type="chain" id="PRO_5008270852" evidence="2">
    <location>
        <begin position="27"/>
        <end position="230"/>
    </location>
</feature>
<protein>
    <submittedName>
        <fullName evidence="3">Uncharacterized protein</fullName>
    </submittedName>
</protein>
<evidence type="ECO:0000256" key="2">
    <source>
        <dbReference type="SAM" id="SignalP"/>
    </source>
</evidence>
<keyword evidence="2" id="KW-0732">Signal</keyword>
<sequence>FYRKLRRTLLCARCISCVALQPCLHAASCVHTLCAYAHPRFRLTWRMSSRAIKGPVGKRLMTICPEHASGRPPSNKGPLRPHPLSFSSPEPLDPSSPRTVFGKATARPASREQISLRNDRFQSEDRLRRSLQGIEPQKQRRLPYASWRVRFLEGAYEYYSLEEVVADGSWAGCVYKRYCTMTLSASFKEEESIGEAKKGMGYFQRSLRKGGFVVSLPFASCFRRHCEEHS</sequence>
<feature type="signal peptide" evidence="2">
    <location>
        <begin position="1"/>
        <end position="26"/>
    </location>
</feature>
<feature type="region of interest" description="Disordered" evidence="1">
    <location>
        <begin position="65"/>
        <end position="112"/>
    </location>
</feature>
<reference evidence="3 4" key="1">
    <citation type="submission" date="2015-09" db="EMBL/GenBank/DDBJ databases">
        <title>Trachymyrmex cornetzi WGS genome.</title>
        <authorList>
            <person name="Nygaard S."/>
            <person name="Hu H."/>
            <person name="Boomsma J."/>
            <person name="Zhang G."/>
        </authorList>
    </citation>
    <scope>NUCLEOTIDE SEQUENCE [LARGE SCALE GENOMIC DNA]</scope>
    <source>
        <strain evidence="3">Tcor2-1</strain>
        <tissue evidence="3">Whole body</tissue>
    </source>
</reference>
<name>A0A195EJ13_9HYME</name>
<proteinExistence type="predicted"/>
<gene>
    <name evidence="3" type="ORF">ALC57_02304</name>
</gene>
<feature type="non-terminal residue" evidence="3">
    <location>
        <position position="1"/>
    </location>
</feature>
<accession>A0A195EJ13</accession>
<evidence type="ECO:0000256" key="1">
    <source>
        <dbReference type="SAM" id="MobiDB-lite"/>
    </source>
</evidence>
<dbReference type="Proteomes" id="UP000078492">
    <property type="component" value="Unassembled WGS sequence"/>
</dbReference>